<evidence type="ECO:0000313" key="2">
    <source>
        <dbReference type="Proteomes" id="UP000294200"/>
    </source>
</evidence>
<keyword evidence="2" id="KW-1185">Reference proteome</keyword>
<name>A0A4R0XC54_9BURK</name>
<dbReference type="AlphaFoldDB" id="A0A4R0XC54"/>
<reference evidence="1 2" key="1">
    <citation type="submission" date="2017-02" db="EMBL/GenBank/DDBJ databases">
        <title>Paraburkholderia sophoroidis sp. nov. and Paraburkholderia steynii sp. nov. rhizobial symbionts of the fynbos legume Hypocalyptus sophoroides.</title>
        <authorList>
            <person name="Steenkamp E.T."/>
            <person name="Beukes C.W."/>
            <person name="Van Zyl E."/>
            <person name="Avontuur J."/>
            <person name="Chan W.Y."/>
            <person name="Hassen A."/>
            <person name="Palmer M."/>
            <person name="Mthombeni L."/>
            <person name="Phalane F."/>
            <person name="Sereme K."/>
            <person name="Venter S.N."/>
        </authorList>
    </citation>
    <scope>NUCLEOTIDE SEQUENCE [LARGE SCALE GENOMIC DNA]</scope>
    <source>
        <strain evidence="1 2">HC1.1ba</strain>
    </source>
</reference>
<organism evidence="1 2">
    <name type="scientific">Paraburkholderia steynii</name>
    <dbReference type="NCBI Taxonomy" id="1245441"/>
    <lineage>
        <taxon>Bacteria</taxon>
        <taxon>Pseudomonadati</taxon>
        <taxon>Pseudomonadota</taxon>
        <taxon>Betaproteobacteria</taxon>
        <taxon>Burkholderiales</taxon>
        <taxon>Burkholderiaceae</taxon>
        <taxon>Paraburkholderia</taxon>
    </lineage>
</organism>
<protein>
    <submittedName>
        <fullName evidence="1">Uncharacterized protein</fullName>
    </submittedName>
</protein>
<sequence>MAIQEYEKRRPVEVEINGKKYVGSYRVMAGSVIAYFDGEIRSAPHDIQRPEVVARWLLSDSCKKVEAIKRNRSNR</sequence>
<accession>A0A4R0XC54</accession>
<comment type="caution">
    <text evidence="1">The sequence shown here is derived from an EMBL/GenBank/DDBJ whole genome shotgun (WGS) entry which is preliminary data.</text>
</comment>
<dbReference type="EMBL" id="MWML01000390">
    <property type="protein sequence ID" value="TCG03521.1"/>
    <property type="molecule type" value="Genomic_DNA"/>
</dbReference>
<dbReference type="Proteomes" id="UP000294200">
    <property type="component" value="Unassembled WGS sequence"/>
</dbReference>
<evidence type="ECO:0000313" key="1">
    <source>
        <dbReference type="EMBL" id="TCG03521.1"/>
    </source>
</evidence>
<gene>
    <name evidence="1" type="ORF">BZM27_47850</name>
</gene>
<proteinExistence type="predicted"/>